<dbReference type="SUPFAM" id="SSF53756">
    <property type="entry name" value="UDP-Glycosyltransferase/glycogen phosphorylase"/>
    <property type="match status" value="1"/>
</dbReference>
<keyword evidence="5" id="KW-1185">Reference proteome</keyword>
<protein>
    <submittedName>
        <fullName evidence="4">Glycosyltransferase</fullName>
    </submittedName>
</protein>
<dbReference type="PANTHER" id="PTHR12526:SF510">
    <property type="entry name" value="D-INOSITOL 3-PHOSPHATE GLYCOSYLTRANSFERASE"/>
    <property type="match status" value="1"/>
</dbReference>
<organism evidence="4 5">
    <name type="scientific">Modicisalibacter tunisiensis</name>
    <dbReference type="NCBI Taxonomy" id="390637"/>
    <lineage>
        <taxon>Bacteria</taxon>
        <taxon>Pseudomonadati</taxon>
        <taxon>Pseudomonadota</taxon>
        <taxon>Gammaproteobacteria</taxon>
        <taxon>Oceanospirillales</taxon>
        <taxon>Halomonadaceae</taxon>
        <taxon>Modicisalibacter</taxon>
    </lineage>
</organism>
<sequence>MKILHVNLAKGFRGGERQTLLLIEALAGCDHIQQVLVCRRDSPLRDRLAGVNGVTVVTADHQLAGHGAVGRVDVVHAHEAKAVHWAWLHWCLRRVPYVITRRVDTPVGDRPLNRWSYRHAASRVAISRVIQAQLVARGWGPVERIPSAHSDPVPDPARTRAFRESFAGRRKAGLFLVGHAGALVDRHKGQRVLLEAARRLETRCPDMAFVFLGAGADGEALQAESRDQDNVFWLGFKDNVVDYIAGFDVFAFPSRNEGLGSVLLDVMACEVPVVASRVGGIPDLVTDGETGLLVEAGDAEALAQALARLHDDNALRRELATGGRRRAEAFSPRQMAAAYLFRYERVARS</sequence>
<dbReference type="Gene3D" id="3.40.50.2000">
    <property type="entry name" value="Glycogen Phosphorylase B"/>
    <property type="match status" value="2"/>
</dbReference>
<name>A0ABS7WXA0_9GAMM</name>
<evidence type="ECO:0000313" key="5">
    <source>
        <dbReference type="Proteomes" id="UP001319883"/>
    </source>
</evidence>
<proteinExistence type="predicted"/>
<dbReference type="Proteomes" id="UP001319883">
    <property type="component" value="Unassembled WGS sequence"/>
</dbReference>
<dbReference type="Pfam" id="PF13579">
    <property type="entry name" value="Glyco_trans_4_4"/>
    <property type="match status" value="1"/>
</dbReference>
<dbReference type="EMBL" id="JAGXFD010000001">
    <property type="protein sequence ID" value="MBZ9566858.1"/>
    <property type="molecule type" value="Genomic_DNA"/>
</dbReference>
<dbReference type="Pfam" id="PF13692">
    <property type="entry name" value="Glyco_trans_1_4"/>
    <property type="match status" value="1"/>
</dbReference>
<dbReference type="PANTHER" id="PTHR12526">
    <property type="entry name" value="GLYCOSYLTRANSFERASE"/>
    <property type="match status" value="1"/>
</dbReference>
<accession>A0ABS7WXA0</accession>
<evidence type="ECO:0000313" key="4">
    <source>
        <dbReference type="EMBL" id="MBZ9566858.1"/>
    </source>
</evidence>
<evidence type="ECO:0000256" key="2">
    <source>
        <dbReference type="ARBA" id="ARBA00022679"/>
    </source>
</evidence>
<dbReference type="RefSeq" id="WP_224416166.1">
    <property type="nucleotide sequence ID" value="NZ_JAGXFC010000001.1"/>
</dbReference>
<evidence type="ECO:0000259" key="3">
    <source>
        <dbReference type="Pfam" id="PF13579"/>
    </source>
</evidence>
<keyword evidence="1" id="KW-0328">Glycosyltransferase</keyword>
<comment type="caution">
    <text evidence="4">The sequence shown here is derived from an EMBL/GenBank/DDBJ whole genome shotgun (WGS) entry which is preliminary data.</text>
</comment>
<evidence type="ECO:0000256" key="1">
    <source>
        <dbReference type="ARBA" id="ARBA00022676"/>
    </source>
</evidence>
<dbReference type="InterPro" id="IPR028098">
    <property type="entry name" value="Glyco_trans_4-like_N"/>
</dbReference>
<keyword evidence="2" id="KW-0808">Transferase</keyword>
<feature type="domain" description="Glycosyltransferase subfamily 4-like N-terminal" evidence="3">
    <location>
        <begin position="14"/>
        <end position="142"/>
    </location>
</feature>
<reference evidence="4 5" key="1">
    <citation type="submission" date="2021-05" db="EMBL/GenBank/DDBJ databases">
        <title>Petroleum and Energy Research Collection (APPE): ex situ preservation of microbial diversity associated with the oil industry and exploitation of its biotechnological potential.</title>
        <authorList>
            <person name="Paixao C.T.M."/>
            <person name="Gomes M.B."/>
            <person name="Oliveira V.M."/>
        </authorList>
    </citation>
    <scope>NUCLEOTIDE SEQUENCE [LARGE SCALE GENOMIC DNA]</scope>
    <source>
        <strain evidence="4 5">LIT2</strain>
    </source>
</reference>
<gene>
    <name evidence="4" type="ORF">KGQ91_04055</name>
</gene>
<dbReference type="CDD" id="cd03811">
    <property type="entry name" value="GT4_GT28_WabH-like"/>
    <property type="match status" value="1"/>
</dbReference>